<dbReference type="Pfam" id="PF01381">
    <property type="entry name" value="HTH_3"/>
    <property type="match status" value="1"/>
</dbReference>
<evidence type="ECO:0000313" key="2">
    <source>
        <dbReference type="EMBL" id="ANC91852.1"/>
    </source>
</evidence>
<evidence type="ECO:0000313" key="3">
    <source>
        <dbReference type="Proteomes" id="UP000077405"/>
    </source>
</evidence>
<dbReference type="InterPro" id="IPR039060">
    <property type="entry name" value="Antitox_HigA"/>
</dbReference>
<reference evidence="2 3" key="1">
    <citation type="journal article" date="2013" name="Int. J. Syst. Evol. Microbiol.">
        <title>Azospirillum humicireducens sp. nov., a nitrogen-fixing bacterium isolated from a microbial fuel cell.</title>
        <authorList>
            <person name="Zhou S."/>
            <person name="Han L."/>
            <person name="Wang Y."/>
            <person name="Yang G."/>
            <person name="Zhuang L."/>
            <person name="Hu P."/>
        </authorList>
    </citation>
    <scope>NUCLEOTIDE SEQUENCE [LARGE SCALE GENOMIC DNA]</scope>
    <source>
        <strain evidence="2 3">SgZ-5</strain>
    </source>
</reference>
<protein>
    <submittedName>
        <fullName evidence="2">Helix-turn-helix domain-containing protein</fullName>
    </submittedName>
</protein>
<dbReference type="InterPro" id="IPR001387">
    <property type="entry name" value="Cro/C1-type_HTH"/>
</dbReference>
<organism evidence="2 3">
    <name type="scientific">Azospirillum humicireducens</name>
    <dbReference type="NCBI Taxonomy" id="1226968"/>
    <lineage>
        <taxon>Bacteria</taxon>
        <taxon>Pseudomonadati</taxon>
        <taxon>Pseudomonadota</taxon>
        <taxon>Alphaproteobacteria</taxon>
        <taxon>Rhodospirillales</taxon>
        <taxon>Azospirillaceae</taxon>
        <taxon>Azospirillum</taxon>
    </lineage>
</organism>
<dbReference type="KEGG" id="ahu:A6A40_07985"/>
<dbReference type="PANTHER" id="PTHR40455:SF1">
    <property type="entry name" value="ANTITOXIN HIGA"/>
    <property type="match status" value="1"/>
</dbReference>
<accession>A0A160JFZ7</accession>
<name>A0A160JFZ7_9PROT</name>
<dbReference type="RefSeq" id="WP_063634936.1">
    <property type="nucleotide sequence ID" value="NZ_CP015285.1"/>
</dbReference>
<dbReference type="InterPro" id="IPR010982">
    <property type="entry name" value="Lambda_DNA-bd_dom_sf"/>
</dbReference>
<dbReference type="SUPFAM" id="SSF47413">
    <property type="entry name" value="lambda repressor-like DNA-binding domains"/>
    <property type="match status" value="1"/>
</dbReference>
<keyword evidence="3" id="KW-1185">Reference proteome</keyword>
<gene>
    <name evidence="2" type="ORF">A6A40_07985</name>
</gene>
<proteinExistence type="predicted"/>
<dbReference type="PROSITE" id="PS50943">
    <property type="entry name" value="HTH_CROC1"/>
    <property type="match status" value="1"/>
</dbReference>
<dbReference type="GO" id="GO:0006355">
    <property type="term" value="P:regulation of DNA-templated transcription"/>
    <property type="evidence" value="ECO:0007669"/>
    <property type="project" value="InterPro"/>
</dbReference>
<dbReference type="Proteomes" id="UP000077405">
    <property type="component" value="Chromosome"/>
</dbReference>
<dbReference type="SMART" id="SM00530">
    <property type="entry name" value="HTH_XRE"/>
    <property type="match status" value="1"/>
</dbReference>
<dbReference type="STRING" id="1226968.A6A40_07985"/>
<evidence type="ECO:0000259" key="1">
    <source>
        <dbReference type="PROSITE" id="PS50943"/>
    </source>
</evidence>
<sequence>MDVRPIRSDEDHATALEEIERLWGADPDTDDGARLEILMMLVDAYEEANHPIPPSDPISAIEFMMDQRGLTRHDLEPMIGSRARVAEILNRKRALTLPMIRRLSEGLKIPVDILVRDYPVKRAA</sequence>
<dbReference type="OrthoDB" id="9796786at2"/>
<feature type="domain" description="HTH cro/C1-type" evidence="1">
    <location>
        <begin position="61"/>
        <end position="114"/>
    </location>
</feature>
<dbReference type="PANTHER" id="PTHR40455">
    <property type="entry name" value="ANTITOXIN HIGA"/>
    <property type="match status" value="1"/>
</dbReference>
<dbReference type="AlphaFoldDB" id="A0A160JFZ7"/>
<dbReference type="Gene3D" id="1.10.260.40">
    <property type="entry name" value="lambda repressor-like DNA-binding domains"/>
    <property type="match status" value="1"/>
</dbReference>
<dbReference type="EMBL" id="CP015285">
    <property type="protein sequence ID" value="ANC91852.1"/>
    <property type="molecule type" value="Genomic_DNA"/>
</dbReference>
<dbReference type="GO" id="GO:0001046">
    <property type="term" value="F:core promoter sequence-specific DNA binding"/>
    <property type="evidence" value="ECO:0007669"/>
    <property type="project" value="TreeGrafter"/>
</dbReference>